<evidence type="ECO:0000256" key="13">
    <source>
        <dbReference type="ARBA" id="ARBA00047283"/>
    </source>
</evidence>
<evidence type="ECO:0000256" key="12">
    <source>
        <dbReference type="ARBA" id="ARBA00031088"/>
    </source>
</evidence>
<evidence type="ECO:0000313" key="17">
    <source>
        <dbReference type="Proteomes" id="UP001239782"/>
    </source>
</evidence>
<dbReference type="EC" id="2.1.1.176" evidence="4"/>
<accession>A0AA51X5J0</accession>
<dbReference type="Proteomes" id="UP001239782">
    <property type="component" value="Chromosome"/>
</dbReference>
<dbReference type="KEGG" id="plei:Q9312_12320"/>
<feature type="active site" description="Nucleophile" evidence="14">
    <location>
        <position position="369"/>
    </location>
</feature>
<feature type="binding site" evidence="14">
    <location>
        <position position="274"/>
    </location>
    <ligand>
        <name>S-adenosyl-L-methionine</name>
        <dbReference type="ChEBI" id="CHEBI:59789"/>
    </ligand>
</feature>
<keyword evidence="10 14" id="KW-0694">RNA-binding</keyword>
<dbReference type="InterPro" id="IPR049560">
    <property type="entry name" value="MeTrfase_RsmB-F_NOP2_cat"/>
</dbReference>
<dbReference type="AlphaFoldDB" id="A0AA51X5J0"/>
<dbReference type="InterPro" id="IPR006027">
    <property type="entry name" value="NusB_RsmB_TIM44"/>
</dbReference>
<dbReference type="Pfam" id="PF01189">
    <property type="entry name" value="Methyltr_RsmB-F"/>
    <property type="match status" value="1"/>
</dbReference>
<dbReference type="NCBIfam" id="TIGR00563">
    <property type="entry name" value="rsmB"/>
    <property type="match status" value="1"/>
</dbReference>
<dbReference type="CDD" id="cd02440">
    <property type="entry name" value="AdoMet_MTases"/>
    <property type="match status" value="1"/>
</dbReference>
<dbReference type="FunFam" id="3.40.50.150:FF:000022">
    <property type="entry name" value="Ribosomal RNA small subunit methyltransferase B"/>
    <property type="match status" value="1"/>
</dbReference>
<dbReference type="GO" id="GO:0003723">
    <property type="term" value="F:RNA binding"/>
    <property type="evidence" value="ECO:0007669"/>
    <property type="project" value="UniProtKB-UniRule"/>
</dbReference>
<comment type="catalytic activity">
    <reaction evidence="13">
        <text>cytidine(967) in 16S rRNA + S-adenosyl-L-methionine = 5-methylcytidine(967) in 16S rRNA + S-adenosyl-L-homocysteine + H(+)</text>
        <dbReference type="Rhea" id="RHEA:42748"/>
        <dbReference type="Rhea" id="RHEA-COMP:10219"/>
        <dbReference type="Rhea" id="RHEA-COMP:10220"/>
        <dbReference type="ChEBI" id="CHEBI:15378"/>
        <dbReference type="ChEBI" id="CHEBI:57856"/>
        <dbReference type="ChEBI" id="CHEBI:59789"/>
        <dbReference type="ChEBI" id="CHEBI:74483"/>
        <dbReference type="ChEBI" id="CHEBI:82748"/>
        <dbReference type="EC" id="2.1.1.176"/>
    </reaction>
</comment>
<dbReference type="EMBL" id="CP133548">
    <property type="protein sequence ID" value="WMS86003.1"/>
    <property type="molecule type" value="Genomic_DNA"/>
</dbReference>
<feature type="binding site" evidence="14">
    <location>
        <begin position="252"/>
        <end position="258"/>
    </location>
    <ligand>
        <name>S-adenosyl-L-methionine</name>
        <dbReference type="ChEBI" id="CHEBI:59789"/>
    </ligand>
</feature>
<dbReference type="Gene3D" id="3.40.50.150">
    <property type="entry name" value="Vaccinia Virus protein VP39"/>
    <property type="match status" value="1"/>
</dbReference>
<dbReference type="Gene3D" id="1.10.287.730">
    <property type="entry name" value="Helix hairpin bin"/>
    <property type="match status" value="1"/>
</dbReference>
<evidence type="ECO:0000256" key="10">
    <source>
        <dbReference type="ARBA" id="ARBA00022884"/>
    </source>
</evidence>
<dbReference type="PANTHER" id="PTHR22807:SF61">
    <property type="entry name" value="NOL1_NOP2_SUN FAMILY PROTEIN _ ANTITERMINATION NUSB DOMAIN-CONTAINING PROTEIN"/>
    <property type="match status" value="1"/>
</dbReference>
<evidence type="ECO:0000256" key="6">
    <source>
        <dbReference type="ARBA" id="ARBA00022552"/>
    </source>
</evidence>
<feature type="domain" description="SAM-dependent MTase RsmB/NOP-type" evidence="15">
    <location>
        <begin position="162"/>
        <end position="429"/>
    </location>
</feature>
<dbReference type="PROSITE" id="PS51686">
    <property type="entry name" value="SAM_MT_RSMB_NOP"/>
    <property type="match status" value="1"/>
</dbReference>
<evidence type="ECO:0000256" key="7">
    <source>
        <dbReference type="ARBA" id="ARBA00022603"/>
    </source>
</evidence>
<evidence type="ECO:0000256" key="8">
    <source>
        <dbReference type="ARBA" id="ARBA00022679"/>
    </source>
</evidence>
<dbReference type="InterPro" id="IPR054728">
    <property type="entry name" value="RsmB-like_ferredoxin"/>
</dbReference>
<keyword evidence="7 14" id="KW-0489">Methyltransferase</keyword>
<dbReference type="Pfam" id="PF22458">
    <property type="entry name" value="RsmF-B_ferredox"/>
    <property type="match status" value="1"/>
</dbReference>
<evidence type="ECO:0000256" key="1">
    <source>
        <dbReference type="ARBA" id="ARBA00002724"/>
    </source>
</evidence>
<keyword evidence="8 14" id="KW-0808">Transferase</keyword>
<dbReference type="GO" id="GO:0006355">
    <property type="term" value="P:regulation of DNA-templated transcription"/>
    <property type="evidence" value="ECO:0007669"/>
    <property type="project" value="InterPro"/>
</dbReference>
<keyword evidence="9 14" id="KW-0949">S-adenosyl-L-methionine</keyword>
<keyword evidence="6" id="KW-0698">rRNA processing</keyword>
<feature type="binding site" evidence="14">
    <location>
        <position position="316"/>
    </location>
    <ligand>
        <name>S-adenosyl-L-methionine</name>
        <dbReference type="ChEBI" id="CHEBI:59789"/>
    </ligand>
</feature>
<evidence type="ECO:0000256" key="9">
    <source>
        <dbReference type="ARBA" id="ARBA00022691"/>
    </source>
</evidence>
<dbReference type="Gene3D" id="3.30.70.1170">
    <property type="entry name" value="Sun protein, domain 3"/>
    <property type="match status" value="1"/>
</dbReference>
<dbReference type="InterPro" id="IPR023267">
    <property type="entry name" value="RCMT"/>
</dbReference>
<dbReference type="GO" id="GO:0008649">
    <property type="term" value="F:rRNA methyltransferase activity"/>
    <property type="evidence" value="ECO:0007669"/>
    <property type="project" value="InterPro"/>
</dbReference>
<evidence type="ECO:0000256" key="14">
    <source>
        <dbReference type="PROSITE-ProRule" id="PRU01023"/>
    </source>
</evidence>
<evidence type="ECO:0000259" key="15">
    <source>
        <dbReference type="PROSITE" id="PS51686"/>
    </source>
</evidence>
<dbReference type="SUPFAM" id="SSF53335">
    <property type="entry name" value="S-adenosyl-L-methionine-dependent methyltransferases"/>
    <property type="match status" value="1"/>
</dbReference>
<evidence type="ECO:0000256" key="11">
    <source>
        <dbReference type="ARBA" id="ARBA00030399"/>
    </source>
</evidence>
<evidence type="ECO:0000256" key="3">
    <source>
        <dbReference type="ARBA" id="ARBA00007494"/>
    </source>
</evidence>
<keyword evidence="17" id="KW-1185">Reference proteome</keyword>
<dbReference type="PRINTS" id="PR02008">
    <property type="entry name" value="RCMTFAMILY"/>
</dbReference>
<evidence type="ECO:0000256" key="4">
    <source>
        <dbReference type="ARBA" id="ARBA00012140"/>
    </source>
</evidence>
<dbReference type="InterPro" id="IPR018314">
    <property type="entry name" value="RsmB/NOL1/NOP2-like_CS"/>
</dbReference>
<comment type="similarity">
    <text evidence="3 14">Belongs to the class I-like SAM-binding methyltransferase superfamily. RsmB/NOP family.</text>
</comment>
<dbReference type="GO" id="GO:0005737">
    <property type="term" value="C:cytoplasm"/>
    <property type="evidence" value="ECO:0007669"/>
    <property type="project" value="UniProtKB-SubCell"/>
</dbReference>
<dbReference type="InterPro" id="IPR004573">
    <property type="entry name" value="rRNA_ssu_MeTfrase_B"/>
</dbReference>
<organism evidence="16 17">
    <name type="scientific">Pleionea litopenaei</name>
    <dbReference type="NCBI Taxonomy" id="3070815"/>
    <lineage>
        <taxon>Bacteria</taxon>
        <taxon>Pseudomonadati</taxon>
        <taxon>Pseudomonadota</taxon>
        <taxon>Gammaproteobacteria</taxon>
        <taxon>Oceanospirillales</taxon>
        <taxon>Pleioneaceae</taxon>
        <taxon>Pleionea</taxon>
    </lineage>
</organism>
<gene>
    <name evidence="16" type="primary">rsmB</name>
    <name evidence="16" type="ORF">Q9312_12320</name>
</gene>
<sequence>MSQSLRAVIATAFDQIAFEGQSAQSLRDRLFDLDPQQKAYAQQTIYGCARHIETLTWWLGHHLEKPIKRKEHLVQSLLITSLYQLKYLSTPNHAVISEAVEAAKQLHKDWASGLINALLRKADQQADWPSSESKMPLNVQHQLPIWLLKRLKNAWPKDWQQIAEQSNQQPPLTLRVNQRHPLAANSTKLLSQAEISHQSHPVIDSCIKLDQPRPVSAIPEFDTGLFSVQDLAAQLAAFWLPLKPGQRVLDACAAPGGKTAHLLERYSLDLTALDIDASRAEKIQQNLQRLNLSASLEVSNALDFQPNQPFDAILLDAPCSATGVIRRQPDIKLHRRDEDIYPLVLLQRQLLDHMWRLLKPGGYLMYATCSILPDENAKQIKRFLRDTPTAECLSLPVVNDLLYHDNEFGRQLFPNSWHDGFFYSLLRKVPD</sequence>
<evidence type="ECO:0000256" key="2">
    <source>
        <dbReference type="ARBA" id="ARBA00004496"/>
    </source>
</evidence>
<dbReference type="PANTHER" id="PTHR22807">
    <property type="entry name" value="NOP2 YEAST -RELATED NOL1/NOP2/FMU SUN DOMAIN-CONTAINING"/>
    <property type="match status" value="1"/>
</dbReference>
<name>A0AA51X5J0_9GAMM</name>
<dbReference type="RefSeq" id="WP_309201155.1">
    <property type="nucleotide sequence ID" value="NZ_CP133548.1"/>
</dbReference>
<reference evidence="16 17" key="1">
    <citation type="submission" date="2023-08" db="EMBL/GenBank/DDBJ databases">
        <title>Pleionea litopenaei sp. nov., isolated from stomach of juvenile Litopenaeus vannamei.</title>
        <authorList>
            <person name="Rho A.M."/>
            <person name="Hwang C.Y."/>
        </authorList>
    </citation>
    <scope>NUCLEOTIDE SEQUENCE [LARGE SCALE GENOMIC DNA]</scope>
    <source>
        <strain evidence="16 17">HL-JVS1</strain>
    </source>
</reference>
<evidence type="ECO:0000256" key="5">
    <source>
        <dbReference type="ARBA" id="ARBA00022490"/>
    </source>
</evidence>
<comment type="subcellular location">
    <subcellularLocation>
        <location evidence="2">Cytoplasm</location>
    </subcellularLocation>
</comment>
<dbReference type="InterPro" id="IPR029063">
    <property type="entry name" value="SAM-dependent_MTases_sf"/>
</dbReference>
<evidence type="ECO:0000313" key="16">
    <source>
        <dbReference type="EMBL" id="WMS86003.1"/>
    </source>
</evidence>
<dbReference type="PROSITE" id="PS01153">
    <property type="entry name" value="NOL1_NOP2_SUN"/>
    <property type="match status" value="1"/>
</dbReference>
<comment type="caution">
    <text evidence="14">Lacks conserved residue(s) required for the propagation of feature annotation.</text>
</comment>
<dbReference type="SUPFAM" id="SSF48013">
    <property type="entry name" value="NusB-like"/>
    <property type="match status" value="1"/>
</dbReference>
<dbReference type="InterPro" id="IPR001678">
    <property type="entry name" value="MeTrfase_RsmB-F_NOP2_dom"/>
</dbReference>
<comment type="function">
    <text evidence="1">Specifically methylates the cytosine at position 967 (m5C967) of 16S rRNA.</text>
</comment>
<dbReference type="NCBIfam" id="NF008149">
    <property type="entry name" value="PRK10901.1"/>
    <property type="match status" value="1"/>
</dbReference>
<dbReference type="Gene3D" id="1.10.940.10">
    <property type="entry name" value="NusB-like"/>
    <property type="match status" value="1"/>
</dbReference>
<dbReference type="Pfam" id="PF01029">
    <property type="entry name" value="NusB"/>
    <property type="match status" value="1"/>
</dbReference>
<dbReference type="InterPro" id="IPR035926">
    <property type="entry name" value="NusB-like_sf"/>
</dbReference>
<keyword evidence="5" id="KW-0963">Cytoplasm</keyword>
<proteinExistence type="inferred from homology"/>
<protein>
    <recommendedName>
        <fullName evidence="4">16S rRNA (cytosine(967)-C(5))-methyltransferase</fullName>
        <ecNumber evidence="4">2.1.1.176</ecNumber>
    </recommendedName>
    <alternativeName>
        <fullName evidence="11">16S rRNA m5C967 methyltransferase</fullName>
    </alternativeName>
    <alternativeName>
        <fullName evidence="12">rRNA (cytosine-C(5)-)-methyltransferase RsmB</fullName>
    </alternativeName>
</protein>